<dbReference type="FunFam" id="3.20.20.70:FF:000059">
    <property type="entry name" value="N-ethylmaleimide reductase, FMN-linked"/>
    <property type="match status" value="1"/>
</dbReference>
<dbReference type="SUPFAM" id="SSF51395">
    <property type="entry name" value="FMN-linked oxidoreductases"/>
    <property type="match status" value="1"/>
</dbReference>
<organism evidence="5 6">
    <name type="scientific">Ferrimonas sediminum</name>
    <dbReference type="NCBI Taxonomy" id="718193"/>
    <lineage>
        <taxon>Bacteria</taxon>
        <taxon>Pseudomonadati</taxon>
        <taxon>Pseudomonadota</taxon>
        <taxon>Gammaproteobacteria</taxon>
        <taxon>Alteromonadales</taxon>
        <taxon>Ferrimonadaceae</taxon>
        <taxon>Ferrimonas</taxon>
    </lineage>
</organism>
<dbReference type="GO" id="GO:0010181">
    <property type="term" value="F:FMN binding"/>
    <property type="evidence" value="ECO:0007669"/>
    <property type="project" value="InterPro"/>
</dbReference>
<dbReference type="InterPro" id="IPR013785">
    <property type="entry name" value="Aldolase_TIM"/>
</dbReference>
<dbReference type="GO" id="GO:0005829">
    <property type="term" value="C:cytosol"/>
    <property type="evidence" value="ECO:0007669"/>
    <property type="project" value="UniProtKB-ARBA"/>
</dbReference>
<feature type="domain" description="NADH:flavin oxidoreductase/NADH oxidase N-terminal" evidence="4">
    <location>
        <begin position="6"/>
        <end position="332"/>
    </location>
</feature>
<keyword evidence="3" id="KW-0560">Oxidoreductase</keyword>
<dbReference type="Proteomes" id="UP000199527">
    <property type="component" value="Unassembled WGS sequence"/>
</dbReference>
<dbReference type="CDD" id="cd02933">
    <property type="entry name" value="OYE_like_FMN"/>
    <property type="match status" value="1"/>
</dbReference>
<dbReference type="PANTHER" id="PTHR22893">
    <property type="entry name" value="NADH OXIDOREDUCTASE-RELATED"/>
    <property type="match status" value="1"/>
</dbReference>
<dbReference type="InterPro" id="IPR045247">
    <property type="entry name" value="Oye-like"/>
</dbReference>
<evidence type="ECO:0000256" key="2">
    <source>
        <dbReference type="ARBA" id="ARBA00005979"/>
    </source>
</evidence>
<dbReference type="RefSeq" id="WP_090364812.1">
    <property type="nucleotide sequence ID" value="NZ_FNEM01000005.1"/>
</dbReference>
<sequence length="345" mass="38381">MNRDVLFNTFKLGNDLTLSNRIVMAPMNRSMADDDLVPTEAMVEYYGRRADTGLIITESLMISPSAMGYPNTPAIFTPAQIAGWKKVTRKVHENGGRIFAQIWHTGRVSHPIYLKGEQPLAPSAVALTGRVPRTDDLQYGMPREMTEAEIRQMIGDFAQAAANAREAGFDGVEVHAANGYLLDQFLHWDTNRRTDDWGGSEENMARILFEVLDAAKREIGQVGLRISPAAYIHLEHDARDKAVSDHVLQRLDQYDLAYVHTGMFEDSYQEHLAGTVTQYIRRHYSGTVIACGGYSVNSGREALASGDADLIAIGRPLIANPDFVARVRAEQPLTTYNPEMLNELV</sequence>
<comment type="cofactor">
    <cofactor evidence="1">
        <name>FMN</name>
        <dbReference type="ChEBI" id="CHEBI:58210"/>
    </cofactor>
</comment>
<dbReference type="AlphaFoldDB" id="A0A1G8RK13"/>
<accession>A0A1G8RK13</accession>
<evidence type="ECO:0000313" key="6">
    <source>
        <dbReference type="Proteomes" id="UP000199527"/>
    </source>
</evidence>
<dbReference type="PANTHER" id="PTHR22893:SF55">
    <property type="entry name" value="OXIDOREDUCTASE-RELATED"/>
    <property type="match status" value="1"/>
</dbReference>
<dbReference type="OrthoDB" id="8523426at2"/>
<keyword evidence="6" id="KW-1185">Reference proteome</keyword>
<dbReference type="EMBL" id="FNEM01000005">
    <property type="protein sequence ID" value="SDJ17318.1"/>
    <property type="molecule type" value="Genomic_DNA"/>
</dbReference>
<dbReference type="Gene3D" id="3.20.20.70">
    <property type="entry name" value="Aldolase class I"/>
    <property type="match status" value="1"/>
</dbReference>
<evidence type="ECO:0000256" key="3">
    <source>
        <dbReference type="ARBA" id="ARBA00023002"/>
    </source>
</evidence>
<reference evidence="6" key="1">
    <citation type="submission" date="2016-10" db="EMBL/GenBank/DDBJ databases">
        <authorList>
            <person name="Varghese N."/>
            <person name="Submissions S."/>
        </authorList>
    </citation>
    <scope>NUCLEOTIDE SEQUENCE [LARGE SCALE GENOMIC DNA]</scope>
    <source>
        <strain evidence="6">DSM 23317</strain>
    </source>
</reference>
<comment type="similarity">
    <text evidence="2">Belongs to the NADH:flavin oxidoreductase/NADH oxidase family.</text>
</comment>
<name>A0A1G8RK13_9GAMM</name>
<dbReference type="Pfam" id="PF00724">
    <property type="entry name" value="Oxidored_FMN"/>
    <property type="match status" value="1"/>
</dbReference>
<evidence type="ECO:0000259" key="4">
    <source>
        <dbReference type="Pfam" id="PF00724"/>
    </source>
</evidence>
<dbReference type="GO" id="GO:0016628">
    <property type="term" value="F:oxidoreductase activity, acting on the CH-CH group of donors, NAD or NADP as acceptor"/>
    <property type="evidence" value="ECO:0007669"/>
    <property type="project" value="UniProtKB-ARBA"/>
</dbReference>
<evidence type="ECO:0000256" key="1">
    <source>
        <dbReference type="ARBA" id="ARBA00001917"/>
    </source>
</evidence>
<dbReference type="InterPro" id="IPR001155">
    <property type="entry name" value="OxRdtase_FMN_N"/>
</dbReference>
<proteinExistence type="inferred from homology"/>
<evidence type="ECO:0000313" key="5">
    <source>
        <dbReference type="EMBL" id="SDJ17318.1"/>
    </source>
</evidence>
<gene>
    <name evidence="5" type="ORF">SAMN04488540_105201</name>
</gene>
<protein>
    <submittedName>
        <fullName evidence="5">2,4-dienoyl-CoA reductase</fullName>
    </submittedName>
</protein>